<keyword evidence="6 12" id="KW-1003">Cell membrane</keyword>
<dbReference type="NCBIfam" id="TIGR01190">
    <property type="entry name" value="ccmB"/>
    <property type="match status" value="1"/>
</dbReference>
<evidence type="ECO:0000256" key="12">
    <source>
        <dbReference type="PIRNR" id="PIRNR002764"/>
    </source>
</evidence>
<evidence type="ECO:0000256" key="7">
    <source>
        <dbReference type="ARBA" id="ARBA00022519"/>
    </source>
</evidence>
<reference evidence="14 15" key="1">
    <citation type="submission" date="2017-07" db="EMBL/GenBank/DDBJ databases">
        <authorList>
            <person name="Sun Z.S."/>
            <person name="Albrecht U."/>
            <person name="Echele G."/>
            <person name="Lee C.C."/>
        </authorList>
    </citation>
    <scope>NUCLEOTIDE SEQUENCE [LARGE SCALE GENOMIC DNA]</scope>
    <source>
        <strain evidence="14 15">CGMCC 1.12710</strain>
    </source>
</reference>
<keyword evidence="11 12" id="KW-0472">Membrane</keyword>
<dbReference type="PRINTS" id="PR01414">
    <property type="entry name" value="CCMBBIOGNSIS"/>
</dbReference>
<comment type="subcellular location">
    <subcellularLocation>
        <location evidence="2">Cell inner membrane</location>
        <topology evidence="2">Multi-pass membrane protein</topology>
    </subcellularLocation>
</comment>
<dbReference type="GO" id="GO:0017004">
    <property type="term" value="P:cytochrome complex assembly"/>
    <property type="evidence" value="ECO:0007669"/>
    <property type="project" value="UniProtKB-KW"/>
</dbReference>
<dbReference type="RefSeq" id="WP_089411822.1">
    <property type="nucleotide sequence ID" value="NZ_FZQA01000002.1"/>
</dbReference>
<evidence type="ECO:0000313" key="15">
    <source>
        <dbReference type="Proteomes" id="UP000198346"/>
    </source>
</evidence>
<evidence type="ECO:0000256" key="5">
    <source>
        <dbReference type="ARBA" id="ARBA00022448"/>
    </source>
</evidence>
<comment type="function">
    <text evidence="1 12">Required for the export of heme to the periplasm for the biogenesis of c-type cytochromes.</text>
</comment>
<evidence type="ECO:0000313" key="14">
    <source>
        <dbReference type="EMBL" id="SNT72318.1"/>
    </source>
</evidence>
<dbReference type="InterPro" id="IPR003544">
    <property type="entry name" value="Cyt_c_biogenesis_CcmB"/>
</dbReference>
<dbReference type="OrthoDB" id="9812915at2"/>
<name>A0A239PQA9_9PROT</name>
<evidence type="ECO:0000256" key="8">
    <source>
        <dbReference type="ARBA" id="ARBA00022692"/>
    </source>
</evidence>
<feature type="transmembrane region" description="Helical" evidence="13">
    <location>
        <begin position="12"/>
        <end position="38"/>
    </location>
</feature>
<dbReference type="Pfam" id="PF03379">
    <property type="entry name" value="CcmB"/>
    <property type="match status" value="1"/>
</dbReference>
<keyword evidence="10 13" id="KW-1133">Transmembrane helix</keyword>
<keyword evidence="9 12" id="KW-0201">Cytochrome c-type biogenesis</keyword>
<organism evidence="14 15">
    <name type="scientific">Amphiplicatus metriothermophilus</name>
    <dbReference type="NCBI Taxonomy" id="1519374"/>
    <lineage>
        <taxon>Bacteria</taxon>
        <taxon>Pseudomonadati</taxon>
        <taxon>Pseudomonadota</taxon>
        <taxon>Alphaproteobacteria</taxon>
        <taxon>Parvularculales</taxon>
        <taxon>Parvularculaceae</taxon>
        <taxon>Amphiplicatus</taxon>
    </lineage>
</organism>
<evidence type="ECO:0000256" key="4">
    <source>
        <dbReference type="ARBA" id="ARBA00016452"/>
    </source>
</evidence>
<keyword evidence="5 12" id="KW-0813">Transport</keyword>
<evidence type="ECO:0000256" key="13">
    <source>
        <dbReference type="SAM" id="Phobius"/>
    </source>
</evidence>
<keyword evidence="7 12" id="KW-0997">Cell inner membrane</keyword>
<dbReference type="PANTHER" id="PTHR30070">
    <property type="entry name" value="HEME EXPORTER PROTEIN B"/>
    <property type="match status" value="1"/>
</dbReference>
<feature type="transmembrane region" description="Helical" evidence="13">
    <location>
        <begin position="50"/>
        <end position="71"/>
    </location>
</feature>
<proteinExistence type="inferred from homology"/>
<dbReference type="InterPro" id="IPR026031">
    <property type="entry name" value="Cyt_c_CcmB_bac"/>
</dbReference>
<feature type="transmembrane region" description="Helical" evidence="13">
    <location>
        <begin position="195"/>
        <end position="217"/>
    </location>
</feature>
<feature type="transmembrane region" description="Helical" evidence="13">
    <location>
        <begin position="92"/>
        <end position="119"/>
    </location>
</feature>
<evidence type="ECO:0000256" key="10">
    <source>
        <dbReference type="ARBA" id="ARBA00022989"/>
    </source>
</evidence>
<evidence type="ECO:0000256" key="9">
    <source>
        <dbReference type="ARBA" id="ARBA00022748"/>
    </source>
</evidence>
<evidence type="ECO:0000256" key="3">
    <source>
        <dbReference type="ARBA" id="ARBA00010544"/>
    </source>
</evidence>
<evidence type="ECO:0000256" key="6">
    <source>
        <dbReference type="ARBA" id="ARBA00022475"/>
    </source>
</evidence>
<feature type="transmembrane region" description="Helical" evidence="13">
    <location>
        <begin position="131"/>
        <end position="153"/>
    </location>
</feature>
<keyword evidence="8 13" id="KW-0812">Transmembrane</keyword>
<accession>A0A239PQA9</accession>
<protein>
    <recommendedName>
        <fullName evidence="4 12">Heme exporter protein B</fullName>
    </recommendedName>
</protein>
<dbReference type="PIRSF" id="PIRSF002764">
    <property type="entry name" value="CcmB"/>
    <property type="match status" value="1"/>
</dbReference>
<evidence type="ECO:0000256" key="1">
    <source>
        <dbReference type="ARBA" id="ARBA00002442"/>
    </source>
</evidence>
<evidence type="ECO:0000256" key="11">
    <source>
        <dbReference type="ARBA" id="ARBA00023136"/>
    </source>
</evidence>
<dbReference type="PANTHER" id="PTHR30070:SF1">
    <property type="entry name" value="CYTOCHROME C BIOGENESIS B-RELATED"/>
    <property type="match status" value="1"/>
</dbReference>
<dbReference type="Proteomes" id="UP000198346">
    <property type="component" value="Unassembled WGS sequence"/>
</dbReference>
<dbReference type="GO" id="GO:0015232">
    <property type="term" value="F:heme transmembrane transporter activity"/>
    <property type="evidence" value="ECO:0007669"/>
    <property type="project" value="InterPro"/>
</dbReference>
<dbReference type="GO" id="GO:0005886">
    <property type="term" value="C:plasma membrane"/>
    <property type="evidence" value="ECO:0007669"/>
    <property type="project" value="UniProtKB-SubCell"/>
</dbReference>
<dbReference type="EMBL" id="FZQA01000002">
    <property type="protein sequence ID" value="SNT72318.1"/>
    <property type="molecule type" value="Genomic_DNA"/>
</dbReference>
<keyword evidence="15" id="KW-1185">Reference proteome</keyword>
<dbReference type="AlphaFoldDB" id="A0A239PQA9"/>
<sequence>MSGLVAIVARDVVLALRAGGGAVQAALFFALAVLVFALAVGPDLDTLAELAAPVLWTAALLSTLVSLDRIFQADFEDGSLDVMIETADLLELVVLAKAVAHWLTSALPLIIAAPVLALLLNLPQEGYGPLLLSLAIGTPALSLIGALGAALTLGMRRAGALVSILVGPLYAPTLIFGVGAAKAGLEGAPSYGPSLLLLGAVTLFAAALAPLAGAAAIRFNMR</sequence>
<feature type="transmembrane region" description="Helical" evidence="13">
    <location>
        <begin position="160"/>
        <end position="183"/>
    </location>
</feature>
<gene>
    <name evidence="14" type="ORF">SAMN06297382_1358</name>
</gene>
<evidence type="ECO:0000256" key="2">
    <source>
        <dbReference type="ARBA" id="ARBA00004429"/>
    </source>
</evidence>
<comment type="similarity">
    <text evidence="3 12">Belongs to the CcmB/CycW/HelB family.</text>
</comment>
<dbReference type="GO" id="GO:1903607">
    <property type="term" value="P:cytochrome c biosynthetic process"/>
    <property type="evidence" value="ECO:0007669"/>
    <property type="project" value="TreeGrafter"/>
</dbReference>